<dbReference type="Gene3D" id="2.40.50.100">
    <property type="match status" value="1"/>
</dbReference>
<dbReference type="SUPFAM" id="SSF51230">
    <property type="entry name" value="Single hybrid motif"/>
    <property type="match status" value="1"/>
</dbReference>
<dbReference type="PROSITE" id="PS50968">
    <property type="entry name" value="BIOTINYL_LIPOYL"/>
    <property type="match status" value="1"/>
</dbReference>
<dbReference type="NCBIfam" id="NF006079">
    <property type="entry name" value="PRK08225.1"/>
    <property type="match status" value="1"/>
</dbReference>
<dbReference type="CDD" id="cd06850">
    <property type="entry name" value="biotinyl_domain"/>
    <property type="match status" value="1"/>
</dbReference>
<dbReference type="InterPro" id="IPR000089">
    <property type="entry name" value="Biotin_lipoyl"/>
</dbReference>
<organism evidence="3 4">
    <name type="scientific">Halalkalibacter alkalisediminis</name>
    <dbReference type="NCBI Taxonomy" id="935616"/>
    <lineage>
        <taxon>Bacteria</taxon>
        <taxon>Bacillati</taxon>
        <taxon>Bacillota</taxon>
        <taxon>Bacilli</taxon>
        <taxon>Bacillales</taxon>
        <taxon>Bacillaceae</taxon>
        <taxon>Halalkalibacter</taxon>
    </lineage>
</organism>
<evidence type="ECO:0000313" key="3">
    <source>
        <dbReference type="EMBL" id="MFC0561757.1"/>
    </source>
</evidence>
<sequence length="71" mass="7762">MNVIKTMMAGNIWKILVAEGDKISAGQEVAILESMKMEIPVEALQSGIVKALKKAEGDFIDEDEVLIELES</sequence>
<evidence type="ECO:0000259" key="2">
    <source>
        <dbReference type="PROSITE" id="PS50968"/>
    </source>
</evidence>
<reference evidence="3 4" key="1">
    <citation type="submission" date="2024-09" db="EMBL/GenBank/DDBJ databases">
        <authorList>
            <person name="Sun Q."/>
            <person name="Mori K."/>
        </authorList>
    </citation>
    <scope>NUCLEOTIDE SEQUENCE [LARGE SCALE GENOMIC DNA]</scope>
    <source>
        <strain evidence="3 4">NCAIM B.02301</strain>
    </source>
</reference>
<feature type="domain" description="Lipoyl-binding" evidence="2">
    <location>
        <begin position="1"/>
        <end position="70"/>
    </location>
</feature>
<name>A0ABV6NNB7_9BACI</name>
<dbReference type="PANTHER" id="PTHR45266:SF3">
    <property type="entry name" value="OXALOACETATE DECARBOXYLASE ALPHA CHAIN"/>
    <property type="match status" value="1"/>
</dbReference>
<evidence type="ECO:0000256" key="1">
    <source>
        <dbReference type="ARBA" id="ARBA00023267"/>
    </source>
</evidence>
<gene>
    <name evidence="3" type="ORF">ACFFH4_23020</name>
</gene>
<accession>A0ABV6NNB7</accession>
<dbReference type="Pfam" id="PF00364">
    <property type="entry name" value="Biotin_lipoyl"/>
    <property type="match status" value="1"/>
</dbReference>
<dbReference type="Proteomes" id="UP001589833">
    <property type="component" value="Unassembled WGS sequence"/>
</dbReference>
<keyword evidence="1" id="KW-0092">Biotin</keyword>
<protein>
    <submittedName>
        <fullName evidence="3">Acetyl-CoA carboxylase biotin carboxyl carrier protein subunit</fullName>
    </submittedName>
</protein>
<evidence type="ECO:0000313" key="4">
    <source>
        <dbReference type="Proteomes" id="UP001589833"/>
    </source>
</evidence>
<proteinExistence type="predicted"/>
<dbReference type="InterPro" id="IPR011053">
    <property type="entry name" value="Single_hybrid_motif"/>
</dbReference>
<dbReference type="EMBL" id="JBHLTR010000082">
    <property type="protein sequence ID" value="MFC0561757.1"/>
    <property type="molecule type" value="Genomic_DNA"/>
</dbReference>
<comment type="caution">
    <text evidence="3">The sequence shown here is derived from an EMBL/GenBank/DDBJ whole genome shotgun (WGS) entry which is preliminary data.</text>
</comment>
<dbReference type="InterPro" id="IPR050709">
    <property type="entry name" value="Biotin_Carboxyl_Carrier/Decarb"/>
</dbReference>
<keyword evidence="4" id="KW-1185">Reference proteome</keyword>
<dbReference type="PANTHER" id="PTHR45266">
    <property type="entry name" value="OXALOACETATE DECARBOXYLASE ALPHA CHAIN"/>
    <property type="match status" value="1"/>
</dbReference>
<dbReference type="RefSeq" id="WP_273843740.1">
    <property type="nucleotide sequence ID" value="NZ_JAQQWT010000007.1"/>
</dbReference>